<dbReference type="Proteomes" id="UP000366872">
    <property type="component" value="Unassembled WGS sequence"/>
</dbReference>
<dbReference type="InterPro" id="IPR036551">
    <property type="entry name" value="Flavin_trans-like"/>
</dbReference>
<evidence type="ECO:0000259" key="5">
    <source>
        <dbReference type="Pfam" id="PF02441"/>
    </source>
</evidence>
<evidence type="ECO:0000313" key="6">
    <source>
        <dbReference type="EMBL" id="VGO16178.1"/>
    </source>
</evidence>
<dbReference type="GO" id="GO:0004659">
    <property type="term" value="F:prenyltransferase activity"/>
    <property type="evidence" value="ECO:0007669"/>
    <property type="project" value="UniProtKB-KW"/>
</dbReference>
<dbReference type="EMBL" id="CAAHFG010000003">
    <property type="protein sequence ID" value="VGO16178.1"/>
    <property type="molecule type" value="Genomic_DNA"/>
</dbReference>
<proteinExistence type="predicted"/>
<accession>A0A6C2U7V2</accession>
<dbReference type="SUPFAM" id="SSF52507">
    <property type="entry name" value="Homo-oligomeric flavin-containing Cys decarboxylases, HFCD"/>
    <property type="match status" value="1"/>
</dbReference>
<keyword evidence="2" id="KW-0285">Flavoprotein</keyword>
<name>A0A6C2U7V2_PONDE</name>
<keyword evidence="7" id="KW-1185">Reference proteome</keyword>
<evidence type="ECO:0000256" key="4">
    <source>
        <dbReference type="ARBA" id="ARBA00022679"/>
    </source>
</evidence>
<organism evidence="6 7">
    <name type="scientific">Pontiella desulfatans</name>
    <dbReference type="NCBI Taxonomy" id="2750659"/>
    <lineage>
        <taxon>Bacteria</taxon>
        <taxon>Pseudomonadati</taxon>
        <taxon>Kiritimatiellota</taxon>
        <taxon>Kiritimatiellia</taxon>
        <taxon>Kiritimatiellales</taxon>
        <taxon>Pontiellaceae</taxon>
        <taxon>Pontiella</taxon>
    </lineage>
</organism>
<keyword evidence="4 6" id="KW-0808">Transferase</keyword>
<dbReference type="InterPro" id="IPR003382">
    <property type="entry name" value="Flavoprotein"/>
</dbReference>
<dbReference type="InterPro" id="IPR004507">
    <property type="entry name" value="UbiX-like"/>
</dbReference>
<dbReference type="NCBIfam" id="TIGR00421">
    <property type="entry name" value="ubiX_pad"/>
    <property type="match status" value="1"/>
</dbReference>
<keyword evidence="1" id="KW-0637">Prenyltransferase</keyword>
<keyword evidence="3" id="KW-0288">FMN</keyword>
<gene>
    <name evidence="6" type="primary">ecdB</name>
    <name evidence="6" type="ORF">PDESU_04768</name>
</gene>
<dbReference type="Gene3D" id="3.40.50.1950">
    <property type="entry name" value="Flavin prenyltransferase-like"/>
    <property type="match status" value="1"/>
</dbReference>
<evidence type="ECO:0000256" key="1">
    <source>
        <dbReference type="ARBA" id="ARBA00022602"/>
    </source>
</evidence>
<evidence type="ECO:0000256" key="3">
    <source>
        <dbReference type="ARBA" id="ARBA00022643"/>
    </source>
</evidence>
<protein>
    <submittedName>
        <fullName evidence="6">Putative UbiX-like flavin prenyltransferase</fullName>
    </submittedName>
</protein>
<dbReference type="RefSeq" id="WP_136081723.1">
    <property type="nucleotide sequence ID" value="NZ_CAAHFG010000003.1"/>
</dbReference>
<evidence type="ECO:0000256" key="2">
    <source>
        <dbReference type="ARBA" id="ARBA00022630"/>
    </source>
</evidence>
<sequence length="186" mass="19774">MNLVVAMTGASGALATKLLIEKSQWPVTLVASKMGRVVYEQEVGPFAELEALASEVWKDADLTATIASGSVPTVGMVVMPCSANTLGKVAAGIADSLVTRAAHCQLKEGRRVVLCIREAPWTLLNAQNAVSIAAAGGTIMPMSPPYYMSKGRDPNAVSMAEMLGYYCDHVLALFGQESPKTWEDIR</sequence>
<reference evidence="6 7" key="1">
    <citation type="submission" date="2019-04" db="EMBL/GenBank/DDBJ databases">
        <authorList>
            <person name="Van Vliet M D."/>
        </authorList>
    </citation>
    <scope>NUCLEOTIDE SEQUENCE [LARGE SCALE GENOMIC DNA]</scope>
    <source>
        <strain evidence="6 7">F1</strain>
    </source>
</reference>
<feature type="domain" description="Flavoprotein" evidence="5">
    <location>
        <begin position="1"/>
        <end position="159"/>
    </location>
</feature>
<dbReference type="AlphaFoldDB" id="A0A6C2U7V2"/>
<evidence type="ECO:0000313" key="7">
    <source>
        <dbReference type="Proteomes" id="UP000366872"/>
    </source>
</evidence>
<dbReference type="Pfam" id="PF02441">
    <property type="entry name" value="Flavoprotein"/>
    <property type="match status" value="1"/>
</dbReference>